<dbReference type="InterPro" id="IPR020058">
    <property type="entry name" value="Glu/Gln-tRNA-synth_Ib_cat-dom"/>
</dbReference>
<dbReference type="SUPFAM" id="SSF52374">
    <property type="entry name" value="Nucleotidylyl transferase"/>
    <property type="match status" value="1"/>
</dbReference>
<keyword evidence="5 7" id="KW-0067">ATP-binding</keyword>
<feature type="binding site" evidence="7">
    <location>
        <position position="135"/>
    </location>
    <ligand>
        <name>Zn(2+)</name>
        <dbReference type="ChEBI" id="CHEBI:29105"/>
    </ligand>
</feature>
<evidence type="ECO:0000259" key="9">
    <source>
        <dbReference type="Pfam" id="PF00749"/>
    </source>
</evidence>
<dbReference type="EMBL" id="CP011058">
    <property type="protein sequence ID" value="AJY76667.1"/>
    <property type="molecule type" value="Genomic_DNA"/>
</dbReference>
<feature type="binding site" evidence="7">
    <location>
        <position position="253"/>
    </location>
    <ligand>
        <name>ATP</name>
        <dbReference type="ChEBI" id="CHEBI:30616"/>
    </ligand>
</feature>
<evidence type="ECO:0000313" key="10">
    <source>
        <dbReference type="EMBL" id="AJY76667.1"/>
    </source>
</evidence>
<evidence type="ECO:0000256" key="3">
    <source>
        <dbReference type="ARBA" id="ARBA00022741"/>
    </source>
</evidence>
<dbReference type="HAMAP" id="MF_01428">
    <property type="entry name" value="Glu_Q_tRNA_synth"/>
    <property type="match status" value="1"/>
</dbReference>
<proteinExistence type="inferred from homology"/>
<dbReference type="GO" id="GO:0006424">
    <property type="term" value="P:glutamyl-tRNA aminoacylation"/>
    <property type="evidence" value="ECO:0007669"/>
    <property type="project" value="InterPro"/>
</dbReference>
<keyword evidence="4 7" id="KW-0862">Zinc</keyword>
<dbReference type="NCBIfam" id="TIGR03838">
    <property type="entry name" value="queuosine_YadB"/>
    <property type="match status" value="1"/>
</dbReference>
<reference evidence="11" key="2">
    <citation type="submission" date="2015-03" db="EMBL/GenBank/DDBJ databases">
        <title>Genome sequence of Paenibacillus beijingensis strain DSM 24997T.</title>
        <authorList>
            <person name="Kwak Y."/>
            <person name="Shin J.-H."/>
        </authorList>
    </citation>
    <scope>NUCLEOTIDE SEQUENCE [LARGE SCALE GENOMIC DNA]</scope>
    <source>
        <strain evidence="11">DSM 24997</strain>
    </source>
</reference>
<dbReference type="GO" id="GO:0005524">
    <property type="term" value="F:ATP binding"/>
    <property type="evidence" value="ECO:0007669"/>
    <property type="project" value="UniProtKB-KW"/>
</dbReference>
<dbReference type="InterPro" id="IPR014729">
    <property type="entry name" value="Rossmann-like_a/b/a_fold"/>
</dbReference>
<feature type="short sequence motif" description="'HIGH' region" evidence="7">
    <location>
        <begin position="10"/>
        <end position="20"/>
    </location>
</feature>
<evidence type="ECO:0000256" key="6">
    <source>
        <dbReference type="ARBA" id="ARBA00023146"/>
    </source>
</evidence>
<keyword evidence="6 7" id="KW-0030">Aminoacyl-tRNA synthetase</keyword>
<dbReference type="GO" id="GO:0008270">
    <property type="term" value="F:zinc ion binding"/>
    <property type="evidence" value="ECO:0007669"/>
    <property type="project" value="UniProtKB-UniRule"/>
</dbReference>
<dbReference type="STRING" id="1126833.VN24_21450"/>
<organism evidence="10 11">
    <name type="scientific">Paenibacillus beijingensis</name>
    <dbReference type="NCBI Taxonomy" id="1126833"/>
    <lineage>
        <taxon>Bacteria</taxon>
        <taxon>Bacillati</taxon>
        <taxon>Bacillota</taxon>
        <taxon>Bacilli</taxon>
        <taxon>Bacillales</taxon>
        <taxon>Paenibacillaceae</taxon>
        <taxon>Paenibacillus</taxon>
    </lineage>
</organism>
<protein>
    <recommendedName>
        <fullName evidence="7">Glutamyl-Q tRNA(Asp) synthetase</fullName>
        <shortName evidence="7">Glu-Q-RSs</shortName>
        <ecNumber evidence="7">6.1.1.-</ecNumber>
    </recommendedName>
</protein>
<gene>
    <name evidence="7" type="primary">gluQ</name>
    <name evidence="10" type="ORF">VN24_21450</name>
</gene>
<dbReference type="InterPro" id="IPR001412">
    <property type="entry name" value="aa-tRNA-synth_I_CS"/>
</dbReference>
<dbReference type="Pfam" id="PF00749">
    <property type="entry name" value="tRNA-synt_1c"/>
    <property type="match status" value="1"/>
</dbReference>
<feature type="binding site" evidence="7">
    <location>
        <position position="131"/>
    </location>
    <ligand>
        <name>Zn(2+)</name>
        <dbReference type="ChEBI" id="CHEBI:29105"/>
    </ligand>
</feature>
<evidence type="ECO:0000256" key="2">
    <source>
        <dbReference type="ARBA" id="ARBA00022723"/>
    </source>
</evidence>
<evidence type="ECO:0000313" key="11">
    <source>
        <dbReference type="Proteomes" id="UP000032633"/>
    </source>
</evidence>
<evidence type="ECO:0000256" key="7">
    <source>
        <dbReference type="HAMAP-Rule" id="MF_01428"/>
    </source>
</evidence>
<keyword evidence="8" id="KW-0648">Protein biosynthesis</keyword>
<dbReference type="OrthoDB" id="9807503at2"/>
<comment type="cofactor">
    <cofactor evidence="7">
        <name>Zn(2+)</name>
        <dbReference type="ChEBI" id="CHEBI:29105"/>
    </cofactor>
    <text evidence="7">Binds 1 zinc ion per subunit.</text>
</comment>
<feature type="domain" description="Glutamyl/glutaminyl-tRNA synthetase class Ib catalytic" evidence="9">
    <location>
        <begin position="4"/>
        <end position="312"/>
    </location>
</feature>
<dbReference type="PRINTS" id="PR00987">
    <property type="entry name" value="TRNASYNTHGLU"/>
</dbReference>
<dbReference type="EC" id="6.1.1.-" evidence="7"/>
<dbReference type="PATRIC" id="fig|1126833.4.peg.4710"/>
<dbReference type="InterPro" id="IPR000924">
    <property type="entry name" value="Glu/Gln-tRNA-synth"/>
</dbReference>
<keyword evidence="1 7" id="KW-0436">Ligase</keyword>
<feature type="binding site" evidence="7">
    <location>
        <position position="107"/>
    </location>
    <ligand>
        <name>Zn(2+)</name>
        <dbReference type="ChEBI" id="CHEBI:29105"/>
    </ligand>
</feature>
<accession>A0A0D5NNU7</accession>
<dbReference type="PANTHER" id="PTHR43311:SF1">
    <property type="entry name" value="GLUTAMYL-Q TRNA(ASP) SYNTHETASE"/>
    <property type="match status" value="1"/>
</dbReference>
<keyword evidence="11" id="KW-1185">Reference proteome</keyword>
<feature type="binding site" evidence="7">
    <location>
        <begin position="7"/>
        <end position="11"/>
    </location>
    <ligand>
        <name>L-glutamate</name>
        <dbReference type="ChEBI" id="CHEBI:29985"/>
    </ligand>
</feature>
<feature type="binding site" evidence="7">
    <location>
        <position position="212"/>
    </location>
    <ligand>
        <name>L-glutamate</name>
        <dbReference type="ChEBI" id="CHEBI:29985"/>
    </ligand>
</feature>
<evidence type="ECO:0000256" key="5">
    <source>
        <dbReference type="ARBA" id="ARBA00022840"/>
    </source>
</evidence>
<dbReference type="AlphaFoldDB" id="A0A0D5NNU7"/>
<dbReference type="KEGG" id="pbj:VN24_21450"/>
<dbReference type="InterPro" id="IPR022380">
    <property type="entry name" value="Glu-Q_tRNA(Asp)_Synthase"/>
</dbReference>
<dbReference type="GO" id="GO:0005829">
    <property type="term" value="C:cytosol"/>
    <property type="evidence" value="ECO:0007669"/>
    <property type="project" value="TreeGrafter"/>
</dbReference>
<evidence type="ECO:0000256" key="4">
    <source>
        <dbReference type="ARBA" id="ARBA00022833"/>
    </source>
</evidence>
<evidence type="ECO:0000256" key="8">
    <source>
        <dbReference type="RuleBase" id="RU363037"/>
    </source>
</evidence>
<name>A0A0D5NNU7_9BACL</name>
<dbReference type="RefSeq" id="WP_045672092.1">
    <property type="nucleotide sequence ID" value="NZ_CP011058.1"/>
</dbReference>
<dbReference type="Gene3D" id="3.40.50.620">
    <property type="entry name" value="HUPs"/>
    <property type="match status" value="1"/>
</dbReference>
<dbReference type="NCBIfam" id="NF004314">
    <property type="entry name" value="PRK05710.1-3"/>
    <property type="match status" value="1"/>
</dbReference>
<feature type="binding site" evidence="7">
    <location>
        <position position="109"/>
    </location>
    <ligand>
        <name>Zn(2+)</name>
        <dbReference type="ChEBI" id="CHEBI:29105"/>
    </ligand>
</feature>
<dbReference type="GO" id="GO:0004818">
    <property type="term" value="F:glutamate-tRNA ligase activity"/>
    <property type="evidence" value="ECO:0007669"/>
    <property type="project" value="TreeGrafter"/>
</dbReference>
<evidence type="ECO:0000256" key="1">
    <source>
        <dbReference type="ARBA" id="ARBA00022598"/>
    </source>
</evidence>
<sequence>MRLIRGRFAPTPSGLMHIGNARTALLAWLLIRSRGGEFILRMEDIDRPRSKPRFAEQIVSDMRWLGLNWDEGPDTGGPFGPYTQSERLELYESALRKLEREGKLYPCYCSRAELLAVASAPHGLASEGPQYPGTCRCLSPQERLERARVKTPSLRFRVPDEPVHFRDEAAGDQTAPAGAGGDFIVRRADGIISYQLAVVVDDAAMMVTDVLRGVDLLDSTPRQLYLYDGLGLTPPRFAHVPLLNGSDGKRLAKRHGAVSLHAIRESGTPPETVIGCLAYLSGLLDRPEPVKSAELAADFKLERVPREAVEVDERLLQMLAGNTGKRI</sequence>
<feature type="binding site" evidence="7">
    <location>
        <position position="43"/>
    </location>
    <ligand>
        <name>L-glutamate</name>
        <dbReference type="ChEBI" id="CHEBI:29985"/>
    </ligand>
</feature>
<comment type="function">
    <text evidence="7">Catalyzes the tRNA-independent activation of glutamate in presence of ATP and the subsequent transfer of glutamate onto a tRNA(Asp). Glutamate is transferred on the 2-amino-5-(4,5-dihydroxy-2-cyclopenten-1-yl) moiety of the queuosine in the wobble position of the QUC anticodon.</text>
</comment>
<dbReference type="PROSITE" id="PS00178">
    <property type="entry name" value="AA_TRNA_LIGASE_I"/>
    <property type="match status" value="1"/>
</dbReference>
<keyword evidence="2 7" id="KW-0479">Metal-binding</keyword>
<dbReference type="HOGENOM" id="CLU_015768_0_0_9"/>
<dbReference type="NCBIfam" id="NF004315">
    <property type="entry name" value="PRK05710.1-4"/>
    <property type="match status" value="1"/>
</dbReference>
<feature type="short sequence motif" description="'KMSKS' region" evidence="7">
    <location>
        <begin position="250"/>
        <end position="254"/>
    </location>
</feature>
<dbReference type="Proteomes" id="UP000032633">
    <property type="component" value="Chromosome"/>
</dbReference>
<dbReference type="InterPro" id="IPR049940">
    <property type="entry name" value="GluQ/Sye"/>
</dbReference>
<comment type="similarity">
    <text evidence="7">Belongs to the class-I aminoacyl-tRNA synthetase family. GluQ subfamily.</text>
</comment>
<keyword evidence="3 7" id="KW-0547">Nucleotide-binding</keyword>
<dbReference type="PANTHER" id="PTHR43311">
    <property type="entry name" value="GLUTAMATE--TRNA LIGASE"/>
    <property type="match status" value="1"/>
</dbReference>
<reference evidence="10 11" key="1">
    <citation type="journal article" date="2015" name="J. Biotechnol.">
        <title>Complete genome sequence of Paenibacillus beijingensis 7188(T) (=DSM 24997(T)), a novel rhizobacterium from jujube garden soil.</title>
        <authorList>
            <person name="Kwak Y."/>
            <person name="Shin J.H."/>
        </authorList>
    </citation>
    <scope>NUCLEOTIDE SEQUENCE [LARGE SCALE GENOMIC DNA]</scope>
    <source>
        <strain evidence="10 11">DSM 24997</strain>
    </source>
</reference>
<feature type="binding site" evidence="7">
    <location>
        <position position="194"/>
    </location>
    <ligand>
        <name>L-glutamate</name>
        <dbReference type="ChEBI" id="CHEBI:29985"/>
    </ligand>
</feature>
<dbReference type="GO" id="GO:0006400">
    <property type="term" value="P:tRNA modification"/>
    <property type="evidence" value="ECO:0007669"/>
    <property type="project" value="InterPro"/>
</dbReference>